<keyword evidence="3" id="KW-1185">Reference proteome</keyword>
<dbReference type="EMBL" id="JAWSTH010000034">
    <property type="protein sequence ID" value="MDW5595499.1"/>
    <property type="molecule type" value="Genomic_DNA"/>
</dbReference>
<dbReference type="RefSeq" id="WP_318597835.1">
    <property type="nucleotide sequence ID" value="NZ_JAWSTH010000034.1"/>
</dbReference>
<gene>
    <name evidence="2" type="ORF">R7226_14210</name>
</gene>
<proteinExistence type="predicted"/>
<accession>A0ABU4HRY1</accession>
<evidence type="ECO:0000313" key="2">
    <source>
        <dbReference type="EMBL" id="MDW5595499.1"/>
    </source>
</evidence>
<feature type="signal peptide" evidence="1">
    <location>
        <begin position="1"/>
        <end position="29"/>
    </location>
</feature>
<evidence type="ECO:0000313" key="3">
    <source>
        <dbReference type="Proteomes" id="UP001284601"/>
    </source>
</evidence>
<protein>
    <recommendedName>
        <fullName evidence="4">Secreted protein</fullName>
    </recommendedName>
</protein>
<evidence type="ECO:0000256" key="1">
    <source>
        <dbReference type="SAM" id="SignalP"/>
    </source>
</evidence>
<organism evidence="2 3">
    <name type="scientific">Conexibacter stalactiti</name>
    <dbReference type="NCBI Taxonomy" id="1940611"/>
    <lineage>
        <taxon>Bacteria</taxon>
        <taxon>Bacillati</taxon>
        <taxon>Actinomycetota</taxon>
        <taxon>Thermoleophilia</taxon>
        <taxon>Solirubrobacterales</taxon>
        <taxon>Conexibacteraceae</taxon>
        <taxon>Conexibacter</taxon>
    </lineage>
</organism>
<name>A0ABU4HRY1_9ACTN</name>
<dbReference type="Proteomes" id="UP001284601">
    <property type="component" value="Unassembled WGS sequence"/>
</dbReference>
<keyword evidence="1" id="KW-0732">Signal</keyword>
<comment type="caution">
    <text evidence="2">The sequence shown here is derived from an EMBL/GenBank/DDBJ whole genome shotgun (WGS) entry which is preliminary data.</text>
</comment>
<reference evidence="3" key="1">
    <citation type="submission" date="2023-07" db="EMBL/GenBank/DDBJ databases">
        <title>Conexibacter stalactiti sp. nov., isolated from stalactites in a lava cave and emended description of the genus Conexibacter.</title>
        <authorList>
            <person name="Lee S.D."/>
        </authorList>
    </citation>
    <scope>NUCLEOTIDE SEQUENCE [LARGE SCALE GENOMIC DNA]</scope>
    <source>
        <strain evidence="3">KCTC 39840</strain>
    </source>
</reference>
<feature type="chain" id="PRO_5046668262" description="Secreted protein" evidence="1">
    <location>
        <begin position="30"/>
        <end position="224"/>
    </location>
</feature>
<sequence length="224" mass="22690">MRSTVFTRPAAALAIASVALAGVAGASQAAPTVSGASVKKSSLPGNRIKPNSLTGVQINESRLGVVPVAKLASFAELAKSADSAKTAQFAENARSAETARSAENARTADVAKDAQKLNGRDHTAFLSNATRTVFVASPQIPGAGGSTTIVASCNADEKAIGGGGGWFQIASPQPTELDVQVIASVPVPFDGGNELTGWSVSGRNNSASNRILRAYVTCVPKVVG</sequence>
<evidence type="ECO:0008006" key="4">
    <source>
        <dbReference type="Google" id="ProtNLM"/>
    </source>
</evidence>